<feature type="transmembrane region" description="Helical" evidence="1">
    <location>
        <begin position="171"/>
        <end position="194"/>
    </location>
</feature>
<reference evidence="2 3" key="1">
    <citation type="submission" date="2019-03" db="EMBL/GenBank/DDBJ databases">
        <title>Genomic Encyclopedia of Type Strains, Phase IV (KMG-IV): sequencing the most valuable type-strain genomes for metagenomic binning, comparative biology and taxonomic classification.</title>
        <authorList>
            <person name="Goeker M."/>
        </authorList>
    </citation>
    <scope>NUCLEOTIDE SEQUENCE [LARGE SCALE GENOMIC DNA]</scope>
    <source>
        <strain evidence="2 3">LX-B</strain>
    </source>
</reference>
<feature type="transmembrane region" description="Helical" evidence="1">
    <location>
        <begin position="132"/>
        <end position="150"/>
    </location>
</feature>
<dbReference type="RefSeq" id="WP_243662997.1">
    <property type="nucleotide sequence ID" value="NZ_SLUN01000024.1"/>
</dbReference>
<keyword evidence="3" id="KW-1185">Reference proteome</keyword>
<accession>A0A4R1RAC7</accession>
<dbReference type="AlphaFoldDB" id="A0A4R1RAC7"/>
<evidence type="ECO:0000313" key="3">
    <source>
        <dbReference type="Proteomes" id="UP000295008"/>
    </source>
</evidence>
<feature type="transmembrane region" description="Helical" evidence="1">
    <location>
        <begin position="74"/>
        <end position="96"/>
    </location>
</feature>
<dbReference type="Pfam" id="PF07907">
    <property type="entry name" value="YibE_F"/>
    <property type="match status" value="1"/>
</dbReference>
<evidence type="ECO:0000256" key="1">
    <source>
        <dbReference type="SAM" id="Phobius"/>
    </source>
</evidence>
<dbReference type="Proteomes" id="UP000295008">
    <property type="component" value="Unassembled WGS sequence"/>
</dbReference>
<feature type="transmembrane region" description="Helical" evidence="1">
    <location>
        <begin position="30"/>
        <end position="53"/>
    </location>
</feature>
<dbReference type="InterPro" id="IPR012507">
    <property type="entry name" value="YibE_F"/>
</dbReference>
<sequence length="197" mass="20904">MVTLILAALSTIFTIFFVSGINQKTVAAVIGTISGVVTAGFLAWHFGNMILLTGYSDESVQMLQYTSTAANFKGLLFSGIVIGALGAIMDISVSIASSITEIKQSNPQISFNSLIASGFRVGKDAISTMTNTLILAYVGSSFPLLMLYQIHHTPYDKIINNDAVASEIVRMFAGSIGLLAAVPITVFISAFLSYNDS</sequence>
<keyword evidence="1" id="KW-1133">Transmembrane helix</keyword>
<gene>
    <name evidence="2" type="ORF">EDC14_102446</name>
</gene>
<evidence type="ECO:0000313" key="2">
    <source>
        <dbReference type="EMBL" id="TCL62579.1"/>
    </source>
</evidence>
<dbReference type="PANTHER" id="PTHR41771:SF1">
    <property type="entry name" value="MEMBRANE PROTEIN"/>
    <property type="match status" value="1"/>
</dbReference>
<name>A0A4R1RAC7_HYDET</name>
<keyword evidence="1" id="KW-0472">Membrane</keyword>
<keyword evidence="1" id="KW-0812">Transmembrane</keyword>
<protein>
    <submittedName>
        <fullName evidence="2">YibE/F-like protein</fullName>
    </submittedName>
</protein>
<comment type="caution">
    <text evidence="2">The sequence shown here is derived from an EMBL/GenBank/DDBJ whole genome shotgun (WGS) entry which is preliminary data.</text>
</comment>
<dbReference type="EMBL" id="SLUN01000024">
    <property type="protein sequence ID" value="TCL62579.1"/>
    <property type="molecule type" value="Genomic_DNA"/>
</dbReference>
<organism evidence="2 3">
    <name type="scientific">Hydrogenispora ethanolica</name>
    <dbReference type="NCBI Taxonomy" id="1082276"/>
    <lineage>
        <taxon>Bacteria</taxon>
        <taxon>Bacillati</taxon>
        <taxon>Bacillota</taxon>
        <taxon>Hydrogenispora</taxon>
    </lineage>
</organism>
<proteinExistence type="predicted"/>
<dbReference type="PANTHER" id="PTHR41771">
    <property type="entry name" value="MEMBRANE PROTEIN-RELATED"/>
    <property type="match status" value="1"/>
</dbReference>